<dbReference type="Gene3D" id="1.10.630.10">
    <property type="entry name" value="Cytochrome P450"/>
    <property type="match status" value="1"/>
</dbReference>
<proteinExistence type="inferred from homology"/>
<dbReference type="Pfam" id="PF00067">
    <property type="entry name" value="p450"/>
    <property type="match status" value="1"/>
</dbReference>
<keyword evidence="9" id="KW-1185">Reference proteome</keyword>
<evidence type="ECO:0000256" key="5">
    <source>
        <dbReference type="ARBA" id="ARBA00023004"/>
    </source>
</evidence>
<dbReference type="InterPro" id="IPR036396">
    <property type="entry name" value="Cyt_P450_sf"/>
</dbReference>
<feature type="binding site" description="axial binding residue" evidence="6">
    <location>
        <position position="486"/>
    </location>
    <ligand>
        <name>heme</name>
        <dbReference type="ChEBI" id="CHEBI:30413"/>
    </ligand>
    <ligandPart>
        <name>Fe</name>
        <dbReference type="ChEBI" id="CHEBI:18248"/>
    </ligandPart>
</feature>
<reference evidence="8" key="1">
    <citation type="submission" date="2021-06" db="EMBL/GenBank/DDBJ databases">
        <title>Comparative genomics, transcriptomics and evolutionary studies reveal genomic signatures of adaptation to plant cell wall in hemibiotrophic fungi.</title>
        <authorList>
            <consortium name="DOE Joint Genome Institute"/>
            <person name="Baroncelli R."/>
            <person name="Diaz J.F."/>
            <person name="Benocci T."/>
            <person name="Peng M."/>
            <person name="Battaglia E."/>
            <person name="Haridas S."/>
            <person name="Andreopoulos W."/>
            <person name="Labutti K."/>
            <person name="Pangilinan J."/>
            <person name="Floch G.L."/>
            <person name="Makela M.R."/>
            <person name="Henrissat B."/>
            <person name="Grigoriev I.V."/>
            <person name="Crouch J.A."/>
            <person name="De Vries R.P."/>
            <person name="Sukno S.A."/>
            <person name="Thon M.R."/>
        </authorList>
    </citation>
    <scope>NUCLEOTIDE SEQUENCE</scope>
    <source>
        <strain evidence="8">MAFF235873</strain>
    </source>
</reference>
<keyword evidence="7" id="KW-0503">Monooxygenase</keyword>
<dbReference type="PRINTS" id="PR00463">
    <property type="entry name" value="EP450I"/>
</dbReference>
<dbReference type="GO" id="GO:0016705">
    <property type="term" value="F:oxidoreductase activity, acting on paired donors, with incorporation or reduction of molecular oxygen"/>
    <property type="evidence" value="ECO:0007669"/>
    <property type="project" value="InterPro"/>
</dbReference>
<comment type="cofactor">
    <cofactor evidence="1 6">
        <name>heme</name>
        <dbReference type="ChEBI" id="CHEBI:30413"/>
    </cofactor>
</comment>
<dbReference type="Proteomes" id="UP001232148">
    <property type="component" value="Unassembled WGS sequence"/>
</dbReference>
<dbReference type="InterPro" id="IPR002401">
    <property type="entry name" value="Cyt_P450_E_grp-I"/>
</dbReference>
<evidence type="ECO:0000313" key="9">
    <source>
        <dbReference type="Proteomes" id="UP001232148"/>
    </source>
</evidence>
<dbReference type="GO" id="GO:0020037">
    <property type="term" value="F:heme binding"/>
    <property type="evidence" value="ECO:0007669"/>
    <property type="project" value="InterPro"/>
</dbReference>
<dbReference type="PANTHER" id="PTHR24305:SF232">
    <property type="entry name" value="P450, PUTATIVE (EUROFUNG)-RELATED"/>
    <property type="match status" value="1"/>
</dbReference>
<dbReference type="PROSITE" id="PS00086">
    <property type="entry name" value="CYTOCHROME_P450"/>
    <property type="match status" value="1"/>
</dbReference>
<name>A0AAD9HBU4_9PEZI</name>
<gene>
    <name evidence="8" type="ORF">LX32DRAFT_731046</name>
</gene>
<dbReference type="PRINTS" id="PR00385">
    <property type="entry name" value="P450"/>
</dbReference>
<dbReference type="InterPro" id="IPR017972">
    <property type="entry name" value="Cyt_P450_CS"/>
</dbReference>
<comment type="caution">
    <text evidence="8">The sequence shown here is derived from an EMBL/GenBank/DDBJ whole genome shotgun (WGS) entry which is preliminary data.</text>
</comment>
<dbReference type="SUPFAM" id="SSF48264">
    <property type="entry name" value="Cytochrome P450"/>
    <property type="match status" value="1"/>
</dbReference>
<dbReference type="InterPro" id="IPR050121">
    <property type="entry name" value="Cytochrome_P450_monoxygenase"/>
</dbReference>
<dbReference type="AlphaFoldDB" id="A0AAD9HBU4"/>
<keyword evidence="5 6" id="KW-0408">Iron</keyword>
<dbReference type="GO" id="GO:0005506">
    <property type="term" value="F:iron ion binding"/>
    <property type="evidence" value="ECO:0007669"/>
    <property type="project" value="InterPro"/>
</dbReference>
<keyword evidence="3 6" id="KW-0349">Heme</keyword>
<keyword evidence="4 6" id="KW-0479">Metal-binding</keyword>
<evidence type="ECO:0000313" key="8">
    <source>
        <dbReference type="EMBL" id="KAK2025072.1"/>
    </source>
</evidence>
<dbReference type="CDD" id="cd11060">
    <property type="entry name" value="CYP57A1-like"/>
    <property type="match status" value="1"/>
</dbReference>
<evidence type="ECO:0000256" key="1">
    <source>
        <dbReference type="ARBA" id="ARBA00001971"/>
    </source>
</evidence>
<evidence type="ECO:0000256" key="3">
    <source>
        <dbReference type="ARBA" id="ARBA00022617"/>
    </source>
</evidence>
<evidence type="ECO:0000256" key="6">
    <source>
        <dbReference type="PIRSR" id="PIRSR602401-1"/>
    </source>
</evidence>
<protein>
    <submittedName>
        <fullName evidence="8">Cytochrome P450</fullName>
    </submittedName>
</protein>
<organism evidence="8 9">
    <name type="scientific">Colletotrichum zoysiae</name>
    <dbReference type="NCBI Taxonomy" id="1216348"/>
    <lineage>
        <taxon>Eukaryota</taxon>
        <taxon>Fungi</taxon>
        <taxon>Dikarya</taxon>
        <taxon>Ascomycota</taxon>
        <taxon>Pezizomycotina</taxon>
        <taxon>Sordariomycetes</taxon>
        <taxon>Hypocreomycetidae</taxon>
        <taxon>Glomerellales</taxon>
        <taxon>Glomerellaceae</taxon>
        <taxon>Colletotrichum</taxon>
        <taxon>Colletotrichum graminicola species complex</taxon>
    </lineage>
</organism>
<dbReference type="InterPro" id="IPR001128">
    <property type="entry name" value="Cyt_P450"/>
</dbReference>
<dbReference type="PANTHER" id="PTHR24305">
    <property type="entry name" value="CYTOCHROME P450"/>
    <property type="match status" value="1"/>
</dbReference>
<dbReference type="EMBL" id="MU842946">
    <property type="protein sequence ID" value="KAK2025072.1"/>
    <property type="molecule type" value="Genomic_DNA"/>
</dbReference>
<evidence type="ECO:0000256" key="2">
    <source>
        <dbReference type="ARBA" id="ARBA00010617"/>
    </source>
</evidence>
<evidence type="ECO:0000256" key="7">
    <source>
        <dbReference type="RuleBase" id="RU000461"/>
    </source>
</evidence>
<keyword evidence="7" id="KW-0560">Oxidoreductase</keyword>
<sequence>MSETMVSLHSSCNETSPNWQPILTNAVLQKAAIALLVPIVGCSLWFIASWQASPLRKYPGPVIAGWTNLWRLWQVISADYAPRVKRLHEKHGPVVRLGPNLLDIDFPELVKVIYGTDGKWKKPLLLTPRGPFQSDFYKNSSTIIDGKIVYHMFSETNNAEHARLKRPVVRHYSVPSMLAMEPLMDQTIAEFCDHLECRFVDTGEPCEFGDWLAYCAWDILGSVTFSRKFGYMDEGRDFDGTLAIGDQAIDYLGICGQMPWMDYLLDKNPVYPLGPPNLSNVTRIAVESLAARLKGEDSFDPEKPDFLQYFVDSKATHPEAVDEGTIIGYLLLNLIAGADTTAITMRALFYYCLKNPRIWQRLESEIVANIPGDEPAPHAAARALPYLEAVCRETLRYHPAIGMTMERVVPESGLALPDGSVVPGGSLVGMNPYILGRNRGVYGEDADEYRPERWLRQEDEDDEAYRLRMRQWSAADIVFGGGSRICLGRNLSMMEIYKIVPSLVSRFEIRLADPEEKWWTSSRWFYRTKGVTCHLSRRKHKV</sequence>
<dbReference type="GO" id="GO:0004497">
    <property type="term" value="F:monooxygenase activity"/>
    <property type="evidence" value="ECO:0007669"/>
    <property type="project" value="UniProtKB-KW"/>
</dbReference>
<comment type="similarity">
    <text evidence="2 7">Belongs to the cytochrome P450 family.</text>
</comment>
<evidence type="ECO:0000256" key="4">
    <source>
        <dbReference type="ARBA" id="ARBA00022723"/>
    </source>
</evidence>
<accession>A0AAD9HBU4</accession>